<dbReference type="InterPro" id="IPR000675">
    <property type="entry name" value="Cutinase/axe"/>
</dbReference>
<evidence type="ECO:0000313" key="6">
    <source>
        <dbReference type="EMBL" id="MBJ8342908.1"/>
    </source>
</evidence>
<dbReference type="Gene3D" id="3.40.50.1820">
    <property type="entry name" value="alpha/beta hydrolase"/>
    <property type="match status" value="1"/>
</dbReference>
<dbReference type="Proteomes" id="UP000655868">
    <property type="component" value="Unassembled WGS sequence"/>
</dbReference>
<evidence type="ECO:0000256" key="2">
    <source>
        <dbReference type="ARBA" id="ARBA00022487"/>
    </source>
</evidence>
<keyword evidence="2" id="KW-0719">Serine esterase</keyword>
<comment type="caution">
    <text evidence="6">The sequence shown here is derived from an EMBL/GenBank/DDBJ whole genome shotgun (WGS) entry which is preliminary data.</text>
</comment>
<dbReference type="AlphaFoldDB" id="A0A934NX74"/>
<dbReference type="InterPro" id="IPR029058">
    <property type="entry name" value="AB_hydrolase_fold"/>
</dbReference>
<organism evidence="6 7">
    <name type="scientific">Antrihabitans stalagmiti</name>
    <dbReference type="NCBI Taxonomy" id="2799499"/>
    <lineage>
        <taxon>Bacteria</taxon>
        <taxon>Bacillati</taxon>
        <taxon>Actinomycetota</taxon>
        <taxon>Actinomycetes</taxon>
        <taxon>Mycobacteriales</taxon>
        <taxon>Nocardiaceae</taxon>
        <taxon>Antrihabitans</taxon>
    </lineage>
</organism>
<dbReference type="GO" id="GO:0052689">
    <property type="term" value="F:carboxylic ester hydrolase activity"/>
    <property type="evidence" value="ECO:0007669"/>
    <property type="project" value="UniProtKB-KW"/>
</dbReference>
<evidence type="ECO:0000256" key="4">
    <source>
        <dbReference type="ARBA" id="ARBA00023157"/>
    </source>
</evidence>
<dbReference type="SMART" id="SM01110">
    <property type="entry name" value="Cutinase"/>
    <property type="match status" value="1"/>
</dbReference>
<feature type="compositionally biased region" description="Low complexity" evidence="5">
    <location>
        <begin position="551"/>
        <end position="585"/>
    </location>
</feature>
<dbReference type="PANTHER" id="PTHR33630">
    <property type="entry name" value="CUTINASE RV1984C-RELATED-RELATED"/>
    <property type="match status" value="1"/>
</dbReference>
<evidence type="ECO:0000256" key="1">
    <source>
        <dbReference type="ARBA" id="ARBA00007534"/>
    </source>
</evidence>
<reference evidence="6" key="1">
    <citation type="submission" date="2020-12" db="EMBL/GenBank/DDBJ databases">
        <title>Antrihabitans popcorni sp. nov. and Antrihabitans auranticaus sp. nov., isolated from a larva cave.</title>
        <authorList>
            <person name="Lee S.D."/>
            <person name="Kim I.S."/>
        </authorList>
    </citation>
    <scope>NUCLEOTIDE SEQUENCE</scope>
    <source>
        <strain evidence="6">YC3-6</strain>
    </source>
</reference>
<comment type="similarity">
    <text evidence="1">Belongs to the cutinase family.</text>
</comment>
<name>A0A934NX74_9NOCA</name>
<dbReference type="SUPFAM" id="SSF53474">
    <property type="entry name" value="alpha/beta-Hydrolases"/>
    <property type="match status" value="1"/>
</dbReference>
<gene>
    <name evidence="6" type="ORF">JGU71_28860</name>
</gene>
<proteinExistence type="inferred from homology"/>
<dbReference type="EMBL" id="JAEMNV010000017">
    <property type="protein sequence ID" value="MBJ8342908.1"/>
    <property type="molecule type" value="Genomic_DNA"/>
</dbReference>
<feature type="compositionally biased region" description="Polar residues" evidence="5">
    <location>
        <begin position="529"/>
        <end position="541"/>
    </location>
</feature>
<sequence length="585" mass="58978">MIDDISPSSSTTAITCRHRSGWALARRWAGSTAVGVVLAATVGSTVGHAEPTLTPTEIAPAAGCALLHVVVAQGTTESSVDQDPKSDAGTLSAAVLPALAAFDNDKSKIDRTYVAYPADFGWKGKPFAESASEGISRMTAVLDEEHKRCPTTKYGIVGYSQGGLVASTLLRRIGAGQGPIPPALVAMGLVLSDPARVAGSPLFPGRSASQVTPDPAPGTSGAAVKAVAALAQPTAPGGGIAPPMKNTPTTFGQLTGRVASKCAAGDIACDTPADAPIARLVTNVAGQLNMNTNDPVGILMSVANVFGSTAIKTAADVVNDNISTSDGTTAGLSYQPSGTSLSEHLAVASNPEYQTDIFSAIRKVVGIGINTAFAVAKKVVTAENIAQIASVGLTNPAAGLALFGAKLGQAALQMLPTNFIDKAATAVMGEIKSNITDNAGLIKMATDTRYWAVRANHESYKSDGATADGRSSLAFTADWLIAVVKDLAAGGGSPQPDAQAFTPTTPVAGEDAYQGLPGLQWPTDAAATGSGQSYNPWTSPSADAAPVYSGTSSSTAPMSPTAASTTTPTSALPTSSTPAPTSTPN</sequence>
<evidence type="ECO:0000256" key="5">
    <source>
        <dbReference type="SAM" id="MobiDB-lite"/>
    </source>
</evidence>
<accession>A0A934NX74</accession>
<feature type="region of interest" description="Disordered" evidence="5">
    <location>
        <begin position="492"/>
        <end position="585"/>
    </location>
</feature>
<dbReference type="RefSeq" id="WP_199708609.1">
    <property type="nucleotide sequence ID" value="NZ_JAEMNV010000017.1"/>
</dbReference>
<protein>
    <submittedName>
        <fullName evidence="6">Cutinase family protein</fullName>
    </submittedName>
</protein>
<evidence type="ECO:0000256" key="3">
    <source>
        <dbReference type="ARBA" id="ARBA00022801"/>
    </source>
</evidence>
<dbReference type="Pfam" id="PF01083">
    <property type="entry name" value="Cutinase"/>
    <property type="match status" value="1"/>
</dbReference>
<keyword evidence="3" id="KW-0378">Hydrolase</keyword>
<evidence type="ECO:0000313" key="7">
    <source>
        <dbReference type="Proteomes" id="UP000655868"/>
    </source>
</evidence>
<dbReference type="PANTHER" id="PTHR33630:SF9">
    <property type="entry name" value="CUTINASE 4"/>
    <property type="match status" value="1"/>
</dbReference>
<keyword evidence="7" id="KW-1185">Reference proteome</keyword>
<keyword evidence="4" id="KW-1015">Disulfide bond</keyword>